<feature type="transmembrane region" description="Helical" evidence="1">
    <location>
        <begin position="5"/>
        <end position="21"/>
    </location>
</feature>
<dbReference type="Proteomes" id="UP000293162">
    <property type="component" value="Unassembled WGS sequence"/>
</dbReference>
<comment type="caution">
    <text evidence="2">The sequence shown here is derived from an EMBL/GenBank/DDBJ whole genome shotgun (WGS) entry which is preliminary data.</text>
</comment>
<reference evidence="2 3" key="1">
    <citation type="submission" date="2019-02" db="EMBL/GenBank/DDBJ databases">
        <title>Bacterial novel species Emticicia sp. 17J42-9 isolated from soil.</title>
        <authorList>
            <person name="Jung H.-Y."/>
        </authorList>
    </citation>
    <scope>NUCLEOTIDE SEQUENCE [LARGE SCALE GENOMIC DNA]</scope>
    <source>
        <strain evidence="2 3">17J42-9</strain>
    </source>
</reference>
<sequence length="269" mass="30872">MQRVITILLGILVIFNIYVFLHEQRIALLVGTTLLMPLIGVFYGFARKWEANGVDKLIYLASVLGGFSDISIFLNYKGNGELTQITLACIVHLVYIIIFQKEGTHVYSLEKKNLLKLAIPAGFVFFFFGFVLLKVIPDTVFLVTVLYAFELFVLVVLGYFRPVNKKSYWIGFTGVTLILIKDVFYSEFHFINQNPYVHSLMDITNALAYYCITWGIAVNQNDKSSVPNYVGIVSKFLRFLRNTHIVKMVSLKILNLRYQLGIIYRNYLS</sequence>
<organism evidence="2 3">
    <name type="scientific">Emticicia agri</name>
    <dbReference type="NCBI Taxonomy" id="2492393"/>
    <lineage>
        <taxon>Bacteria</taxon>
        <taxon>Pseudomonadati</taxon>
        <taxon>Bacteroidota</taxon>
        <taxon>Cytophagia</taxon>
        <taxon>Cytophagales</taxon>
        <taxon>Leadbetterellaceae</taxon>
        <taxon>Emticicia</taxon>
    </lineage>
</organism>
<dbReference type="EMBL" id="SEWF01000064">
    <property type="protein sequence ID" value="RYU92941.1"/>
    <property type="molecule type" value="Genomic_DNA"/>
</dbReference>
<evidence type="ECO:0000313" key="2">
    <source>
        <dbReference type="EMBL" id="RYU92941.1"/>
    </source>
</evidence>
<feature type="transmembrane region" description="Helical" evidence="1">
    <location>
        <begin position="27"/>
        <end position="45"/>
    </location>
</feature>
<keyword evidence="1" id="KW-0812">Transmembrane</keyword>
<feature type="transmembrane region" description="Helical" evidence="1">
    <location>
        <begin position="82"/>
        <end position="101"/>
    </location>
</feature>
<proteinExistence type="predicted"/>
<protein>
    <recommendedName>
        <fullName evidence="4">Lysoplasmalogenase</fullName>
    </recommendedName>
</protein>
<dbReference type="OrthoDB" id="936842at2"/>
<feature type="transmembrane region" description="Helical" evidence="1">
    <location>
        <begin position="139"/>
        <end position="160"/>
    </location>
</feature>
<evidence type="ECO:0000256" key="1">
    <source>
        <dbReference type="SAM" id="Phobius"/>
    </source>
</evidence>
<feature type="transmembrane region" description="Helical" evidence="1">
    <location>
        <begin position="113"/>
        <end position="133"/>
    </location>
</feature>
<feature type="transmembrane region" description="Helical" evidence="1">
    <location>
        <begin position="167"/>
        <end position="185"/>
    </location>
</feature>
<evidence type="ECO:0008006" key="4">
    <source>
        <dbReference type="Google" id="ProtNLM"/>
    </source>
</evidence>
<dbReference type="AlphaFoldDB" id="A0A4Q5LTJ5"/>
<gene>
    <name evidence="2" type="ORF">EWM59_24485</name>
</gene>
<accession>A0A4Q5LTJ5</accession>
<name>A0A4Q5LTJ5_9BACT</name>
<evidence type="ECO:0000313" key="3">
    <source>
        <dbReference type="Proteomes" id="UP000293162"/>
    </source>
</evidence>
<keyword evidence="1" id="KW-0472">Membrane</keyword>
<feature type="transmembrane region" description="Helical" evidence="1">
    <location>
        <begin position="57"/>
        <end position="76"/>
    </location>
</feature>
<keyword evidence="1" id="KW-1133">Transmembrane helix</keyword>
<keyword evidence="3" id="KW-1185">Reference proteome</keyword>
<dbReference type="RefSeq" id="WP_130023877.1">
    <property type="nucleotide sequence ID" value="NZ_SEWF01000064.1"/>
</dbReference>